<evidence type="ECO:0000313" key="3">
    <source>
        <dbReference type="Proteomes" id="UP000323454"/>
    </source>
</evidence>
<reference evidence="2 3" key="2">
    <citation type="submission" date="2019-09" db="EMBL/GenBank/DDBJ databases">
        <authorList>
            <person name="Jin C."/>
        </authorList>
    </citation>
    <scope>NUCLEOTIDE SEQUENCE [LARGE SCALE GENOMIC DNA]</scope>
    <source>
        <strain evidence="2 3">AN110305</strain>
    </source>
</reference>
<dbReference type="AlphaFoldDB" id="A0A5B2XU00"/>
<dbReference type="RefSeq" id="WP_149847284.1">
    <property type="nucleotide sequence ID" value="NZ_VUOB01000001.1"/>
</dbReference>
<gene>
    <name evidence="2" type="ORF">F0L68_00085</name>
</gene>
<keyword evidence="1" id="KW-0812">Transmembrane</keyword>
<dbReference type="InterPro" id="IPR026467">
    <property type="entry name" value="Ser/Gly_Cys_C_dom"/>
</dbReference>
<dbReference type="NCBIfam" id="TIGR04222">
    <property type="entry name" value="near_uncomplex"/>
    <property type="match status" value="1"/>
</dbReference>
<evidence type="ECO:0000256" key="1">
    <source>
        <dbReference type="SAM" id="Phobius"/>
    </source>
</evidence>
<proteinExistence type="predicted"/>
<dbReference type="OrthoDB" id="3620552at2"/>
<organism evidence="2 3">
    <name type="scientific">Solihabitans fulvus</name>
    <dbReference type="NCBI Taxonomy" id="1892852"/>
    <lineage>
        <taxon>Bacteria</taxon>
        <taxon>Bacillati</taxon>
        <taxon>Actinomycetota</taxon>
        <taxon>Actinomycetes</taxon>
        <taxon>Pseudonocardiales</taxon>
        <taxon>Pseudonocardiaceae</taxon>
        <taxon>Solihabitans</taxon>
    </lineage>
</organism>
<evidence type="ECO:0000313" key="2">
    <source>
        <dbReference type="EMBL" id="KAA2266976.1"/>
    </source>
</evidence>
<sequence>MDGINFVVGYVLAVVATLQWARVVLRRPVPLRSDRAAAPLTVDELACLAGGTARVVEAAVGRLFDAGTLRFGPAGVLRAAAGDGAGRVEAAVLAEVRRGSHSTVAALAHRLAHHREVAAISARLAELGLLAGVELTRARRRIALLPLAFVTLVGVARVVVQALTGRELLLQAAVSLGFAAVVLVAVAWRPAARRTRFGEDVLTQARRRIGLRDSVSAAESVALYGLLGHPDPQVRGVLPIAV</sequence>
<feature type="transmembrane region" description="Helical" evidence="1">
    <location>
        <begin position="142"/>
        <end position="163"/>
    </location>
</feature>
<name>A0A5B2XU00_9PSEU</name>
<comment type="caution">
    <text evidence="2">The sequence shown here is derived from an EMBL/GenBank/DDBJ whole genome shotgun (WGS) entry which is preliminary data.</text>
</comment>
<dbReference type="EMBL" id="VUOB01000001">
    <property type="protein sequence ID" value="KAA2266976.1"/>
    <property type="molecule type" value="Genomic_DNA"/>
</dbReference>
<reference evidence="2 3" key="1">
    <citation type="submission" date="2019-09" db="EMBL/GenBank/DDBJ databases">
        <title>Goodfellowia gen. nov., a new genus of the Pseudonocardineae related to Actinoalloteichus, containing Goodfellowia coeruleoviolacea gen. nov., comb. nov. gen. nov., comb. nov.</title>
        <authorList>
            <person name="Labeda D."/>
        </authorList>
    </citation>
    <scope>NUCLEOTIDE SEQUENCE [LARGE SCALE GENOMIC DNA]</scope>
    <source>
        <strain evidence="2 3">AN110305</strain>
    </source>
</reference>
<keyword evidence="1" id="KW-0472">Membrane</keyword>
<keyword evidence="3" id="KW-1185">Reference proteome</keyword>
<dbReference type="Proteomes" id="UP000323454">
    <property type="component" value="Unassembled WGS sequence"/>
</dbReference>
<accession>A0A5B2XU00</accession>
<feature type="transmembrane region" description="Helical" evidence="1">
    <location>
        <begin position="169"/>
        <end position="188"/>
    </location>
</feature>
<keyword evidence="1" id="KW-1133">Transmembrane helix</keyword>
<feature type="transmembrane region" description="Helical" evidence="1">
    <location>
        <begin position="6"/>
        <end position="25"/>
    </location>
</feature>
<protein>
    <submittedName>
        <fullName evidence="2">TIGR04222 domain-containing membrane protein</fullName>
    </submittedName>
</protein>